<dbReference type="PANTHER" id="PTHR12555">
    <property type="entry name" value="UBIQUITIN FUSION DEGRADATON PROTEIN 1"/>
    <property type="match status" value="1"/>
</dbReference>
<evidence type="ECO:0000259" key="3">
    <source>
        <dbReference type="Pfam" id="PF03152"/>
    </source>
</evidence>
<dbReference type="Gene3D" id="2.40.40.50">
    <property type="entry name" value="Ubiquitin fusion degradation protein UFD1, N-terminal domain"/>
    <property type="match status" value="1"/>
</dbReference>
<feature type="domain" description="Ubiquitin fusion degradation protein UFD1 N-terminal subdomain 2" evidence="4">
    <location>
        <begin position="55"/>
        <end position="129"/>
    </location>
</feature>
<feature type="non-terminal residue" evidence="5">
    <location>
        <position position="129"/>
    </location>
</feature>
<dbReference type="InterPro" id="IPR004854">
    <property type="entry name" value="Ufd1-like"/>
</dbReference>
<accession>A0A392RDQ2</accession>
<dbReference type="GO" id="GO:0006511">
    <property type="term" value="P:ubiquitin-dependent protein catabolic process"/>
    <property type="evidence" value="ECO:0007669"/>
    <property type="project" value="InterPro"/>
</dbReference>
<dbReference type="InterPro" id="IPR055418">
    <property type="entry name" value="UFD1_N2"/>
</dbReference>
<organism evidence="5 6">
    <name type="scientific">Trifolium medium</name>
    <dbReference type="NCBI Taxonomy" id="97028"/>
    <lineage>
        <taxon>Eukaryota</taxon>
        <taxon>Viridiplantae</taxon>
        <taxon>Streptophyta</taxon>
        <taxon>Embryophyta</taxon>
        <taxon>Tracheophyta</taxon>
        <taxon>Spermatophyta</taxon>
        <taxon>Magnoliopsida</taxon>
        <taxon>eudicotyledons</taxon>
        <taxon>Gunneridae</taxon>
        <taxon>Pentapetalae</taxon>
        <taxon>rosids</taxon>
        <taxon>fabids</taxon>
        <taxon>Fabales</taxon>
        <taxon>Fabaceae</taxon>
        <taxon>Papilionoideae</taxon>
        <taxon>50 kb inversion clade</taxon>
        <taxon>NPAAA clade</taxon>
        <taxon>Hologalegina</taxon>
        <taxon>IRL clade</taxon>
        <taxon>Trifolieae</taxon>
        <taxon>Trifolium</taxon>
    </lineage>
</organism>
<dbReference type="InterPro" id="IPR042299">
    <property type="entry name" value="Ufd1-like_Nn"/>
</dbReference>
<sequence length="129" mass="14660">MLFELRNPSAERTTHCGVLEFTADEGIVYLPNWMMEDMLLEEGGIVSLKSTSLVKGKFVKFQPHSKDFLDITNPKVMLEKSLRSYSCLTTGRTIMIPYNDKKYYIDVVETKPSPAISIIETDCEVDFAP</sequence>
<evidence type="ECO:0000313" key="6">
    <source>
        <dbReference type="Proteomes" id="UP000265520"/>
    </source>
</evidence>
<evidence type="ECO:0000313" key="5">
    <source>
        <dbReference type="EMBL" id="MCI34753.1"/>
    </source>
</evidence>
<dbReference type="GO" id="GO:0036503">
    <property type="term" value="P:ERAD pathway"/>
    <property type="evidence" value="ECO:0007669"/>
    <property type="project" value="TreeGrafter"/>
</dbReference>
<keyword evidence="2" id="KW-0833">Ubl conjugation pathway</keyword>
<evidence type="ECO:0000256" key="1">
    <source>
        <dbReference type="ARBA" id="ARBA00006043"/>
    </source>
</evidence>
<proteinExistence type="inferred from homology"/>
<comment type="caution">
    <text evidence="5">The sequence shown here is derived from an EMBL/GenBank/DDBJ whole genome shotgun (WGS) entry which is preliminary data.</text>
</comment>
<dbReference type="InterPro" id="IPR055417">
    <property type="entry name" value="UFD1_N1"/>
</dbReference>
<feature type="domain" description="Ubiquitin fusion degradation protein UFD1 N-terminal subdomain 1" evidence="3">
    <location>
        <begin position="1"/>
        <end position="53"/>
    </location>
</feature>
<dbReference type="AlphaFoldDB" id="A0A392RDQ2"/>
<evidence type="ECO:0000256" key="2">
    <source>
        <dbReference type="ARBA" id="ARBA00022786"/>
    </source>
</evidence>
<dbReference type="Pfam" id="PF24842">
    <property type="entry name" value="UFD1_N2"/>
    <property type="match status" value="1"/>
</dbReference>
<dbReference type="Gene3D" id="3.10.330.10">
    <property type="match status" value="1"/>
</dbReference>
<name>A0A392RDQ2_9FABA</name>
<dbReference type="GO" id="GO:0031593">
    <property type="term" value="F:polyubiquitin modification-dependent protein binding"/>
    <property type="evidence" value="ECO:0007669"/>
    <property type="project" value="TreeGrafter"/>
</dbReference>
<dbReference type="GO" id="GO:0034098">
    <property type="term" value="C:VCP-NPL4-UFD1 AAA ATPase complex"/>
    <property type="evidence" value="ECO:0007669"/>
    <property type="project" value="TreeGrafter"/>
</dbReference>
<dbReference type="EMBL" id="LXQA010216755">
    <property type="protein sequence ID" value="MCI34753.1"/>
    <property type="molecule type" value="Genomic_DNA"/>
</dbReference>
<dbReference type="FunFam" id="3.10.330.10:FF:000002">
    <property type="entry name" value="ubiquitin fusion degradation protein 1 homolog"/>
    <property type="match status" value="1"/>
</dbReference>
<reference evidence="5 6" key="1">
    <citation type="journal article" date="2018" name="Front. Plant Sci.">
        <title>Red Clover (Trifolium pratense) and Zigzag Clover (T. medium) - A Picture of Genomic Similarities and Differences.</title>
        <authorList>
            <person name="Dluhosova J."/>
            <person name="Istvanek J."/>
            <person name="Nedelnik J."/>
            <person name="Repkova J."/>
        </authorList>
    </citation>
    <scope>NUCLEOTIDE SEQUENCE [LARGE SCALE GENOMIC DNA]</scope>
    <source>
        <strain evidence="6">cv. 10/8</strain>
        <tissue evidence="5">Leaf</tissue>
    </source>
</reference>
<dbReference type="PANTHER" id="PTHR12555:SF21">
    <property type="entry name" value="UBIQUITIN FUSION DEGRADATION PROTEIN 1 HOMOLOG"/>
    <property type="match status" value="1"/>
</dbReference>
<evidence type="ECO:0000259" key="4">
    <source>
        <dbReference type="Pfam" id="PF24842"/>
    </source>
</evidence>
<dbReference type="Proteomes" id="UP000265520">
    <property type="component" value="Unassembled WGS sequence"/>
</dbReference>
<protein>
    <submittedName>
        <fullName evidence="5">Ubiquitin fusion degradation protein</fullName>
    </submittedName>
</protein>
<dbReference type="Pfam" id="PF03152">
    <property type="entry name" value="UFD1_N1"/>
    <property type="match status" value="1"/>
</dbReference>
<keyword evidence="6" id="KW-1185">Reference proteome</keyword>
<comment type="similarity">
    <text evidence="1">Belongs to the UFD1 family.</text>
</comment>